<feature type="domain" description="DnaJ homologue subfamily C member 28 conserved" evidence="2">
    <location>
        <begin position="134"/>
        <end position="199"/>
    </location>
</feature>
<evidence type="ECO:0000256" key="1">
    <source>
        <dbReference type="SAM" id="MobiDB-lite"/>
    </source>
</evidence>
<comment type="caution">
    <text evidence="3">The sequence shown here is derived from an EMBL/GenBank/DDBJ whole genome shotgun (WGS) entry which is preliminary data.</text>
</comment>
<reference evidence="3 4" key="1">
    <citation type="journal article" date="2021" name="Elife">
        <title>Chloroplast acquisition without the gene transfer in kleptoplastic sea slugs, Plakobranchus ocellatus.</title>
        <authorList>
            <person name="Maeda T."/>
            <person name="Takahashi S."/>
            <person name="Yoshida T."/>
            <person name="Shimamura S."/>
            <person name="Takaki Y."/>
            <person name="Nagai Y."/>
            <person name="Toyoda A."/>
            <person name="Suzuki Y."/>
            <person name="Arimoto A."/>
            <person name="Ishii H."/>
            <person name="Satoh N."/>
            <person name="Nishiyama T."/>
            <person name="Hasebe M."/>
            <person name="Maruyama T."/>
            <person name="Minagawa J."/>
            <person name="Obokata J."/>
            <person name="Shigenobu S."/>
        </authorList>
    </citation>
    <scope>NUCLEOTIDE SEQUENCE [LARGE SCALE GENOMIC DNA]</scope>
</reference>
<proteinExistence type="predicted"/>
<dbReference type="AlphaFoldDB" id="A0AAV4GBE2"/>
<evidence type="ECO:0000259" key="2">
    <source>
        <dbReference type="Pfam" id="PF09350"/>
    </source>
</evidence>
<keyword evidence="4" id="KW-1185">Reference proteome</keyword>
<dbReference type="EMBL" id="BMAT01011915">
    <property type="protein sequence ID" value="GFR81905.1"/>
    <property type="molecule type" value="Genomic_DNA"/>
</dbReference>
<dbReference type="InterPro" id="IPR018961">
    <property type="entry name" value="DnaJ_homolog_subfam-C_membr-28"/>
</dbReference>
<dbReference type="Proteomes" id="UP000762676">
    <property type="component" value="Unassembled WGS sequence"/>
</dbReference>
<dbReference type="InterPro" id="IPR052573">
    <property type="entry name" value="DnaJ_C_subfamily_28"/>
</dbReference>
<sequence length="319" mass="37510">MNRGSKASSCLQHLFARWILGLTRKRTRAGELSRDHKRGQDLKFEEEEKKQQQNFHDIKHTVPQHRRYLSFDGVGFGTPSKRERQYKQVRVAKATEAVYEHRMFQHGHDETSLVNMDKAQARKIKISNLIDRVVDDLIRESMQRGDFDNLSGKGKPLDHSDYNPFIDLTTHNVNKIMVNNGFKPEWIVLSKEIRDNIAVAREKLAVIREKLGPPPYSEQDELRWEFHCAEFRQRVQEINEMINKYNFIVPFMEKQMVHYNIERNVDKILEHHVDYLPKDSDGKPLQGDQLGPLPQVHAENVKIGWGEVWSNIKNVFTFR</sequence>
<protein>
    <submittedName>
        <fullName evidence="3">DnaJ-like protein subfamily C member 28</fullName>
    </submittedName>
</protein>
<gene>
    <name evidence="3" type="ORF">ElyMa_005937200</name>
</gene>
<evidence type="ECO:0000313" key="3">
    <source>
        <dbReference type="EMBL" id="GFR81905.1"/>
    </source>
</evidence>
<dbReference type="PANTHER" id="PTHR39158">
    <property type="entry name" value="OS08G0560600 PROTEIN"/>
    <property type="match status" value="1"/>
</dbReference>
<organism evidence="3 4">
    <name type="scientific">Elysia marginata</name>
    <dbReference type="NCBI Taxonomy" id="1093978"/>
    <lineage>
        <taxon>Eukaryota</taxon>
        <taxon>Metazoa</taxon>
        <taxon>Spiralia</taxon>
        <taxon>Lophotrochozoa</taxon>
        <taxon>Mollusca</taxon>
        <taxon>Gastropoda</taxon>
        <taxon>Heterobranchia</taxon>
        <taxon>Euthyneura</taxon>
        <taxon>Panpulmonata</taxon>
        <taxon>Sacoglossa</taxon>
        <taxon>Placobranchoidea</taxon>
        <taxon>Plakobranchidae</taxon>
        <taxon>Elysia</taxon>
    </lineage>
</organism>
<evidence type="ECO:0000313" key="4">
    <source>
        <dbReference type="Proteomes" id="UP000762676"/>
    </source>
</evidence>
<dbReference type="PANTHER" id="PTHR39158:SF1">
    <property type="entry name" value="DNAJ HOMOLOG SUBFAMILY C MEMBER 28"/>
    <property type="match status" value="1"/>
</dbReference>
<name>A0AAV4GBE2_9GAST</name>
<feature type="region of interest" description="Disordered" evidence="1">
    <location>
        <begin position="29"/>
        <end position="53"/>
    </location>
</feature>
<dbReference type="Pfam" id="PF09350">
    <property type="entry name" value="DJC28_CD"/>
    <property type="match status" value="1"/>
</dbReference>
<accession>A0AAV4GBE2</accession>